<dbReference type="Proteomes" id="UP000182715">
    <property type="component" value="Unassembled WGS sequence"/>
</dbReference>
<organism evidence="2 3">
    <name type="scientific">Neisseria meningitidis serogroup B</name>
    <dbReference type="NCBI Taxonomy" id="491"/>
    <lineage>
        <taxon>Bacteria</taxon>
        <taxon>Pseudomonadati</taxon>
        <taxon>Pseudomonadota</taxon>
        <taxon>Betaproteobacteria</taxon>
        <taxon>Neisseriales</taxon>
        <taxon>Neisseriaceae</taxon>
        <taxon>Neisseria</taxon>
    </lineage>
</organism>
<dbReference type="EMBL" id="CVTF01000101">
    <property type="protein sequence ID" value="CRY99791.1"/>
    <property type="molecule type" value="Genomic_DNA"/>
</dbReference>
<proteinExistence type="predicted"/>
<dbReference type="AlphaFoldDB" id="A0A0H5QE28"/>
<evidence type="ECO:0000256" key="1">
    <source>
        <dbReference type="SAM" id="MobiDB-lite"/>
    </source>
</evidence>
<reference evidence="2 3" key="1">
    <citation type="submission" date="2014-11" db="EMBL/GenBank/DDBJ databases">
        <authorList>
            <person name="Diene M.Seydina."/>
        </authorList>
    </citation>
    <scope>NUCLEOTIDE SEQUENCE [LARGE SCALE GENOMIC DNA]</scope>
    <source>
        <strain evidence="2 3">Neisseria meningitidis CHUV</strain>
    </source>
</reference>
<protein>
    <submittedName>
        <fullName evidence="2">Uncharacterized protein</fullName>
    </submittedName>
</protein>
<sequence length="77" mass="8440">MRRRRRSSKTQLPDGTQKLPSGGHPDGKAGIGADAVRDMCHAELSAWFEDILSSLGIKTPKEEGVIVSKRLRKPEGK</sequence>
<feature type="region of interest" description="Disordered" evidence="1">
    <location>
        <begin position="1"/>
        <end position="32"/>
    </location>
</feature>
<evidence type="ECO:0000313" key="2">
    <source>
        <dbReference type="EMBL" id="CRY99791.1"/>
    </source>
</evidence>
<evidence type="ECO:0000313" key="3">
    <source>
        <dbReference type="Proteomes" id="UP000182715"/>
    </source>
</evidence>
<name>A0A0H5QE28_NEIMI</name>
<accession>A0A0H5QE28</accession>